<evidence type="ECO:0000313" key="3">
    <source>
        <dbReference type="EMBL" id="MBC8208036.1"/>
    </source>
</evidence>
<dbReference type="Proteomes" id="UP000599024">
    <property type="component" value="Unassembled WGS sequence"/>
</dbReference>
<gene>
    <name evidence="3" type="ORF">H8E79_02575</name>
</gene>
<dbReference type="InterPro" id="IPR000286">
    <property type="entry name" value="HDACs"/>
</dbReference>
<comment type="caution">
    <text evidence="3">The sequence shown here is derived from an EMBL/GenBank/DDBJ whole genome shotgun (WGS) entry which is preliminary data.</text>
</comment>
<dbReference type="SUPFAM" id="SSF52768">
    <property type="entry name" value="Arginase/deacetylase"/>
    <property type="match status" value="1"/>
</dbReference>
<dbReference type="Gene3D" id="3.40.800.20">
    <property type="entry name" value="Histone deacetylase domain"/>
    <property type="match status" value="1"/>
</dbReference>
<dbReference type="PANTHER" id="PTHR10625:SF10">
    <property type="entry name" value="HISTONE DEACETYLASE HDAC1"/>
    <property type="match status" value="1"/>
</dbReference>
<accession>A0A8J6N8M9</accession>
<dbReference type="PRINTS" id="PR01270">
    <property type="entry name" value="HDASUPER"/>
</dbReference>
<organism evidence="3 4">
    <name type="scientific">Candidatus Desulfatifera sulfidica</name>
    <dbReference type="NCBI Taxonomy" id="2841691"/>
    <lineage>
        <taxon>Bacteria</taxon>
        <taxon>Pseudomonadati</taxon>
        <taxon>Thermodesulfobacteriota</taxon>
        <taxon>Desulfobulbia</taxon>
        <taxon>Desulfobulbales</taxon>
        <taxon>Desulfobulbaceae</taxon>
        <taxon>Candidatus Desulfatifera</taxon>
    </lineage>
</organism>
<evidence type="ECO:0000259" key="2">
    <source>
        <dbReference type="Pfam" id="PF00850"/>
    </source>
</evidence>
<dbReference type="Pfam" id="PF00850">
    <property type="entry name" value="Hist_deacetyl"/>
    <property type="match status" value="1"/>
</dbReference>
<reference evidence="3 4" key="1">
    <citation type="submission" date="2020-08" db="EMBL/GenBank/DDBJ databases">
        <title>Bridging the membrane lipid divide: bacteria of the FCB group superphylum have the potential to synthesize archaeal ether lipids.</title>
        <authorList>
            <person name="Villanueva L."/>
            <person name="Von Meijenfeldt F.A.B."/>
            <person name="Westbye A.B."/>
            <person name="Yadav S."/>
            <person name="Hopmans E.C."/>
            <person name="Dutilh B.E."/>
            <person name="Sinninghe Damste J.S."/>
        </authorList>
    </citation>
    <scope>NUCLEOTIDE SEQUENCE [LARGE SCALE GENOMIC DNA]</scope>
    <source>
        <strain evidence="3">NIOZ-UU81</strain>
    </source>
</reference>
<evidence type="ECO:0000313" key="4">
    <source>
        <dbReference type="Proteomes" id="UP000599024"/>
    </source>
</evidence>
<evidence type="ECO:0000256" key="1">
    <source>
        <dbReference type="ARBA" id="ARBA00005947"/>
    </source>
</evidence>
<comment type="similarity">
    <text evidence="1">Belongs to the histone deacetylase family.</text>
</comment>
<dbReference type="PANTHER" id="PTHR10625">
    <property type="entry name" value="HISTONE DEACETYLASE HDAC1-RELATED"/>
    <property type="match status" value="1"/>
</dbReference>
<name>A0A8J6N8M9_9BACT</name>
<proteinExistence type="inferred from homology"/>
<dbReference type="InterPro" id="IPR023696">
    <property type="entry name" value="Ureohydrolase_dom_sf"/>
</dbReference>
<dbReference type="AlphaFoldDB" id="A0A8J6N8M9"/>
<feature type="domain" description="Histone deacetylase" evidence="2">
    <location>
        <begin position="22"/>
        <end position="313"/>
    </location>
</feature>
<dbReference type="CDD" id="cd09992">
    <property type="entry name" value="HDAC_classII"/>
    <property type="match status" value="1"/>
</dbReference>
<dbReference type="InterPro" id="IPR023801">
    <property type="entry name" value="His_deacetylse_dom"/>
</dbReference>
<dbReference type="GO" id="GO:0004407">
    <property type="term" value="F:histone deacetylase activity"/>
    <property type="evidence" value="ECO:0007669"/>
    <property type="project" value="TreeGrafter"/>
</dbReference>
<protein>
    <submittedName>
        <fullName evidence="3">Histone deacetylase</fullName>
    </submittedName>
</protein>
<dbReference type="EMBL" id="JACNLK010000027">
    <property type="protein sequence ID" value="MBC8208036.1"/>
    <property type="molecule type" value="Genomic_DNA"/>
</dbReference>
<dbReference type="InterPro" id="IPR037138">
    <property type="entry name" value="His_deacetylse_dom_sf"/>
</dbReference>
<dbReference type="GO" id="GO:0040029">
    <property type="term" value="P:epigenetic regulation of gene expression"/>
    <property type="evidence" value="ECO:0007669"/>
    <property type="project" value="TreeGrafter"/>
</dbReference>
<sequence>MSQLAIITDHRYLDHDTGGGDHPEIPARLEVIRDRLQTSDCFPTLHFYSPEDASRERLLAVHDEAWLFRFEEGALSGRTYIDHSDNQIGYDSYDVAVLAAGAGITAINLLESGVESQAFCLVRPPGHHAEKKMPFGFCFFNNCVIAARYWQELYGVKRIVIFDFDAHHGNGIQSAFEREENSYYISIHEHPSFSYPGTGYADEVGLEAGRGSILNLPLLPGGSDADVLQLLETSVTEALERWKPEALIVAAGFDAHIQDTMSGLSYSTDLYRQIGLQIRRWSERYCPGRLLSILEGGYELESLADSVEAYVSGLQGKGDDKSLTETRDRR</sequence>